<protein>
    <submittedName>
        <fullName evidence="4">ANKRD44</fullName>
    </submittedName>
</protein>
<dbReference type="InterPro" id="IPR002110">
    <property type="entry name" value="Ankyrin_rpt"/>
</dbReference>
<proteinExistence type="predicted"/>
<dbReference type="Gene3D" id="3.30.460.90">
    <property type="match status" value="1"/>
</dbReference>
<dbReference type="Pfam" id="PF13857">
    <property type="entry name" value="Ank_5"/>
    <property type="match status" value="1"/>
</dbReference>
<feature type="repeat" description="ANK" evidence="3">
    <location>
        <begin position="43"/>
        <end position="76"/>
    </location>
</feature>
<dbReference type="GO" id="GO:0005634">
    <property type="term" value="C:nucleus"/>
    <property type="evidence" value="ECO:0007669"/>
    <property type="project" value="TreeGrafter"/>
</dbReference>
<dbReference type="InterPro" id="IPR036770">
    <property type="entry name" value="Ankyrin_rpt-contain_sf"/>
</dbReference>
<evidence type="ECO:0000256" key="2">
    <source>
        <dbReference type="ARBA" id="ARBA00023043"/>
    </source>
</evidence>
<dbReference type="PANTHER" id="PTHR24124">
    <property type="entry name" value="ANKYRIN REPEAT FAMILY A"/>
    <property type="match status" value="1"/>
</dbReference>
<reference evidence="4" key="1">
    <citation type="submission" date="2021-03" db="EMBL/GenBank/DDBJ databases">
        <authorList>
            <person name="Bekaert M."/>
        </authorList>
    </citation>
    <scope>NUCLEOTIDE SEQUENCE</scope>
</reference>
<dbReference type="PROSITE" id="PS50297">
    <property type="entry name" value="ANK_REP_REGION"/>
    <property type="match status" value="1"/>
</dbReference>
<evidence type="ECO:0000256" key="1">
    <source>
        <dbReference type="ARBA" id="ARBA00022737"/>
    </source>
</evidence>
<comment type="caution">
    <text evidence="4">The sequence shown here is derived from an EMBL/GenBank/DDBJ whole genome shotgun (WGS) entry which is preliminary data.</text>
</comment>
<dbReference type="PROSITE" id="PS50088">
    <property type="entry name" value="ANK_REPEAT"/>
    <property type="match status" value="2"/>
</dbReference>
<dbReference type="SMART" id="SM00248">
    <property type="entry name" value="ANK"/>
    <property type="match status" value="3"/>
</dbReference>
<dbReference type="OrthoDB" id="5401212at2759"/>
<keyword evidence="5" id="KW-1185">Reference proteome</keyword>
<dbReference type="PANTHER" id="PTHR24124:SF14">
    <property type="entry name" value="CHROMOSOME UNDETERMINED SCAFFOLD_25, WHOLE GENOME SHOTGUN SEQUENCE"/>
    <property type="match status" value="1"/>
</dbReference>
<dbReference type="Proteomes" id="UP000683360">
    <property type="component" value="Unassembled WGS sequence"/>
</dbReference>
<feature type="repeat" description="ANK" evidence="3">
    <location>
        <begin position="311"/>
        <end position="345"/>
    </location>
</feature>
<dbReference type="AlphaFoldDB" id="A0A8S3SDL3"/>
<dbReference type="EMBL" id="CAJPWZ010001554">
    <property type="protein sequence ID" value="CAG2217627.1"/>
    <property type="molecule type" value="Genomic_DNA"/>
</dbReference>
<dbReference type="GO" id="GO:0010468">
    <property type="term" value="P:regulation of gene expression"/>
    <property type="evidence" value="ECO:0007669"/>
    <property type="project" value="TreeGrafter"/>
</dbReference>
<dbReference type="Gene3D" id="1.25.40.20">
    <property type="entry name" value="Ankyrin repeat-containing domain"/>
    <property type="match status" value="2"/>
</dbReference>
<name>A0A8S3SDL3_MYTED</name>
<gene>
    <name evidence="4" type="ORF">MEDL_31310</name>
</gene>
<dbReference type="SUPFAM" id="SSF48403">
    <property type="entry name" value="Ankyrin repeat"/>
    <property type="match status" value="1"/>
</dbReference>
<evidence type="ECO:0000313" key="4">
    <source>
        <dbReference type="EMBL" id="CAG2217627.1"/>
    </source>
</evidence>
<organism evidence="4 5">
    <name type="scientific">Mytilus edulis</name>
    <name type="common">Blue mussel</name>
    <dbReference type="NCBI Taxonomy" id="6550"/>
    <lineage>
        <taxon>Eukaryota</taxon>
        <taxon>Metazoa</taxon>
        <taxon>Spiralia</taxon>
        <taxon>Lophotrochozoa</taxon>
        <taxon>Mollusca</taxon>
        <taxon>Bivalvia</taxon>
        <taxon>Autobranchia</taxon>
        <taxon>Pteriomorphia</taxon>
        <taxon>Mytilida</taxon>
        <taxon>Mytiloidea</taxon>
        <taxon>Mytilidae</taxon>
        <taxon>Mytilinae</taxon>
        <taxon>Mytilus</taxon>
    </lineage>
</organism>
<evidence type="ECO:0000256" key="3">
    <source>
        <dbReference type="PROSITE-ProRule" id="PRU00023"/>
    </source>
</evidence>
<keyword evidence="2 3" id="KW-0040">ANK repeat</keyword>
<keyword evidence="1" id="KW-0677">Repeat</keyword>
<sequence length="436" mass="49472">MADELLDNSEVTMVTNLKDKNEVTQVVRMIIQNGADVNKQNENGDTALHLAISADVDIDVLRILIKRGSSLKINNNNGKTPLECLNRGSWQTAVNLLKLEKHFDFRNSRKETLRHLLMNKLGSNIWTAIDEEEQDEQIGLFWANILKEIDQFNIDLNCQDKFGFTPLHNAAEFAGSSKHLEVMFSHFSNINPFLVDVNGNTFLHIYVTRLGVFGGSDLDDRLFRGELLFLPKSSLKRLMNIQNSNLDSPLHLFIRGLVDLEIDINEEMSENSFEIDMEDKLSAKSYEDEEMKDSNLILLDLVVDINLKNKLGHTPLLTLLRKPQIDLEIIKTFLNKGADIHAVDVHVEFEEEAKLIKSVVLEIVTNILKQISETNKYLKSTIVIQTGSVGEGTKVGIPNEFDFVCIFDKLSEICYVDEEKSAKDPGYAYLKLKDAF</sequence>
<accession>A0A8S3SDL3</accession>
<evidence type="ECO:0000313" key="5">
    <source>
        <dbReference type="Proteomes" id="UP000683360"/>
    </source>
</evidence>